<dbReference type="STRING" id="888268.A0A1E5V533"/>
<dbReference type="AlphaFoldDB" id="A0A1E5V533"/>
<evidence type="ECO:0000259" key="1">
    <source>
        <dbReference type="Pfam" id="PF23622"/>
    </source>
</evidence>
<comment type="caution">
    <text evidence="2">The sequence shown here is derived from an EMBL/GenBank/DDBJ whole genome shotgun (WGS) entry which is preliminary data.</text>
</comment>
<dbReference type="Pfam" id="PF23622">
    <property type="entry name" value="LRR_At1g61320_AtMIF1"/>
    <property type="match status" value="1"/>
</dbReference>
<dbReference type="Proteomes" id="UP000095767">
    <property type="component" value="Unassembled WGS sequence"/>
</dbReference>
<dbReference type="PANTHER" id="PTHR34145:SF56">
    <property type="entry name" value="F-BOX DOMAIN-CONTAINING PROTEIN"/>
    <property type="match status" value="1"/>
</dbReference>
<dbReference type="SUPFAM" id="SSF52058">
    <property type="entry name" value="L domain-like"/>
    <property type="match status" value="1"/>
</dbReference>
<proteinExistence type="predicted"/>
<dbReference type="InterPro" id="IPR032675">
    <property type="entry name" value="LRR_dom_sf"/>
</dbReference>
<organism evidence="2 3">
    <name type="scientific">Dichanthelium oligosanthes</name>
    <dbReference type="NCBI Taxonomy" id="888268"/>
    <lineage>
        <taxon>Eukaryota</taxon>
        <taxon>Viridiplantae</taxon>
        <taxon>Streptophyta</taxon>
        <taxon>Embryophyta</taxon>
        <taxon>Tracheophyta</taxon>
        <taxon>Spermatophyta</taxon>
        <taxon>Magnoliopsida</taxon>
        <taxon>Liliopsida</taxon>
        <taxon>Poales</taxon>
        <taxon>Poaceae</taxon>
        <taxon>PACMAD clade</taxon>
        <taxon>Panicoideae</taxon>
        <taxon>Panicodae</taxon>
        <taxon>Paniceae</taxon>
        <taxon>Dichantheliinae</taxon>
        <taxon>Dichanthelium</taxon>
    </lineage>
</organism>
<evidence type="ECO:0000313" key="2">
    <source>
        <dbReference type="EMBL" id="OEL20276.1"/>
    </source>
</evidence>
<feature type="non-terminal residue" evidence="2">
    <location>
        <position position="1"/>
    </location>
</feature>
<dbReference type="Gene3D" id="3.80.10.10">
    <property type="entry name" value="Ribonuclease Inhibitor"/>
    <property type="match status" value="1"/>
</dbReference>
<accession>A0A1E5V533</accession>
<dbReference type="EMBL" id="LWDX02051244">
    <property type="protein sequence ID" value="OEL20276.1"/>
    <property type="molecule type" value="Genomic_DNA"/>
</dbReference>
<keyword evidence="3" id="KW-1185">Reference proteome</keyword>
<feature type="domain" description="At1g61320/AtMIF1 LRR" evidence="1">
    <location>
        <begin position="2"/>
        <end position="336"/>
    </location>
</feature>
<gene>
    <name evidence="2" type="ORF">BAE44_0018706</name>
</gene>
<sequence>LGIEELILKTTSMTSEYNFPLSLLSGNKSGNSIRYLHLSSCVFRPTVRLGCFRSLKRKHLYHVSISGDELGCLLRDSVALEQLEFAYCNEIICLNISHLLLRLSDLKVAACHYLQVIKSEAHHLSSLFFAWFYHHVNISLGEALHVKKLKMLCFGAFYYEQPTIVPNLEALTIGSVCQIANIPSVHRKLCQLKYLKIRVPGETHGPVYDYYRSLASFLGASPSLETFIMHIHVPQTYVEHGLFTGDPSHLRQMPEHRYVKLKRARITGFYPAKSLLELASHVLETTTSLECLTLGTYCSCWHPDRDPAKCYLVAIKRYFEGKVSSTARLVVEGPCSGVRLKDYRWQESVTIDSHNDSDGSRLFLDEPRQGIASN</sequence>
<dbReference type="OrthoDB" id="673243at2759"/>
<protein>
    <recommendedName>
        <fullName evidence="1">At1g61320/AtMIF1 LRR domain-containing protein</fullName>
    </recommendedName>
</protein>
<dbReference type="InterPro" id="IPR053772">
    <property type="entry name" value="At1g61320/At1g61330-like"/>
</dbReference>
<evidence type="ECO:0000313" key="3">
    <source>
        <dbReference type="Proteomes" id="UP000095767"/>
    </source>
</evidence>
<dbReference type="PANTHER" id="PTHR34145">
    <property type="entry name" value="OS02G0105600 PROTEIN"/>
    <property type="match status" value="1"/>
</dbReference>
<reference evidence="2 3" key="1">
    <citation type="submission" date="2016-09" db="EMBL/GenBank/DDBJ databases">
        <title>The draft genome of Dichanthelium oligosanthes: A C3 panicoid grass species.</title>
        <authorList>
            <person name="Studer A.J."/>
            <person name="Schnable J.C."/>
            <person name="Brutnell T.P."/>
        </authorList>
    </citation>
    <scope>NUCLEOTIDE SEQUENCE [LARGE SCALE GENOMIC DNA]</scope>
    <source>
        <strain evidence="3">cv. Kellogg 1175</strain>
        <tissue evidence="2">Leaf</tissue>
    </source>
</reference>
<dbReference type="InterPro" id="IPR055357">
    <property type="entry name" value="LRR_At1g61320_AtMIF1"/>
</dbReference>
<name>A0A1E5V533_9POAL</name>